<feature type="compositionally biased region" description="Low complexity" evidence="1">
    <location>
        <begin position="399"/>
        <end position="412"/>
    </location>
</feature>
<evidence type="ECO:0000256" key="1">
    <source>
        <dbReference type="SAM" id="MobiDB-lite"/>
    </source>
</evidence>
<feature type="compositionally biased region" description="Polar residues" evidence="1">
    <location>
        <begin position="215"/>
        <end position="226"/>
    </location>
</feature>
<keyword evidence="3" id="KW-1185">Reference proteome</keyword>
<dbReference type="STRING" id="742152.A0A2H3J4S1"/>
<feature type="compositionally biased region" description="Polar residues" evidence="1">
    <location>
        <begin position="145"/>
        <end position="157"/>
    </location>
</feature>
<feature type="region of interest" description="Disordered" evidence="1">
    <location>
        <begin position="126"/>
        <end position="524"/>
    </location>
</feature>
<feature type="compositionally biased region" description="Polar residues" evidence="1">
    <location>
        <begin position="413"/>
        <end position="424"/>
    </location>
</feature>
<accession>A0A2H3J4S1</accession>
<dbReference type="AlphaFoldDB" id="A0A2H3J4S1"/>
<proteinExistence type="predicted"/>
<reference evidence="2 3" key="1">
    <citation type="journal article" date="2012" name="Science">
        <title>The Paleozoic origin of enzymatic lignin decomposition reconstructed from 31 fungal genomes.</title>
        <authorList>
            <person name="Floudas D."/>
            <person name="Binder M."/>
            <person name="Riley R."/>
            <person name="Barry K."/>
            <person name="Blanchette R.A."/>
            <person name="Henrissat B."/>
            <person name="Martinez A.T."/>
            <person name="Otillar R."/>
            <person name="Spatafora J.W."/>
            <person name="Yadav J.S."/>
            <person name="Aerts A."/>
            <person name="Benoit I."/>
            <person name="Boyd A."/>
            <person name="Carlson A."/>
            <person name="Copeland A."/>
            <person name="Coutinho P.M."/>
            <person name="de Vries R.P."/>
            <person name="Ferreira P."/>
            <person name="Findley K."/>
            <person name="Foster B."/>
            <person name="Gaskell J."/>
            <person name="Glotzer D."/>
            <person name="Gorecki P."/>
            <person name="Heitman J."/>
            <person name="Hesse C."/>
            <person name="Hori C."/>
            <person name="Igarashi K."/>
            <person name="Jurgens J.A."/>
            <person name="Kallen N."/>
            <person name="Kersten P."/>
            <person name="Kohler A."/>
            <person name="Kuees U."/>
            <person name="Kumar T.K.A."/>
            <person name="Kuo A."/>
            <person name="LaButti K."/>
            <person name="Larrondo L.F."/>
            <person name="Lindquist E."/>
            <person name="Ling A."/>
            <person name="Lombard V."/>
            <person name="Lucas S."/>
            <person name="Lundell T."/>
            <person name="Martin R."/>
            <person name="McLaughlin D.J."/>
            <person name="Morgenstern I."/>
            <person name="Morin E."/>
            <person name="Murat C."/>
            <person name="Nagy L.G."/>
            <person name="Nolan M."/>
            <person name="Ohm R.A."/>
            <person name="Patyshakuliyeva A."/>
            <person name="Rokas A."/>
            <person name="Ruiz-Duenas F.J."/>
            <person name="Sabat G."/>
            <person name="Salamov A."/>
            <person name="Samejima M."/>
            <person name="Schmutz J."/>
            <person name="Slot J.C."/>
            <person name="St John F."/>
            <person name="Stenlid J."/>
            <person name="Sun H."/>
            <person name="Sun S."/>
            <person name="Syed K."/>
            <person name="Tsang A."/>
            <person name="Wiebenga A."/>
            <person name="Young D."/>
            <person name="Pisabarro A."/>
            <person name="Eastwood D.C."/>
            <person name="Martin F."/>
            <person name="Cullen D."/>
            <person name="Grigoriev I.V."/>
            <person name="Hibbett D.S."/>
        </authorList>
    </citation>
    <scope>NUCLEOTIDE SEQUENCE [LARGE SCALE GENOMIC DNA]</scope>
    <source>
        <strain evidence="2 3">MD-104</strain>
    </source>
</reference>
<evidence type="ECO:0000313" key="3">
    <source>
        <dbReference type="Proteomes" id="UP000218811"/>
    </source>
</evidence>
<feature type="compositionally biased region" description="Low complexity" evidence="1">
    <location>
        <begin position="425"/>
        <end position="441"/>
    </location>
</feature>
<gene>
    <name evidence="2" type="ORF">WOLCODRAFT_146352</name>
</gene>
<feature type="compositionally biased region" description="Low complexity" evidence="1">
    <location>
        <begin position="462"/>
        <end position="480"/>
    </location>
</feature>
<evidence type="ECO:0000313" key="2">
    <source>
        <dbReference type="EMBL" id="PCH36665.1"/>
    </source>
</evidence>
<dbReference type="OrthoDB" id="2756968at2759"/>
<protein>
    <submittedName>
        <fullName evidence="2">Uncharacterized protein</fullName>
    </submittedName>
</protein>
<dbReference type="EMBL" id="KB467887">
    <property type="protein sequence ID" value="PCH36665.1"/>
    <property type="molecule type" value="Genomic_DNA"/>
</dbReference>
<feature type="compositionally biased region" description="Polar residues" evidence="1">
    <location>
        <begin position="253"/>
        <end position="290"/>
    </location>
</feature>
<feature type="compositionally biased region" description="Low complexity" evidence="1">
    <location>
        <begin position="172"/>
        <end position="183"/>
    </location>
</feature>
<sequence length="524" mass="55984">MGESANHIKSTDHGPQMMEAQQPRLGRFVWTGSRQALHLHRGPPRQAQACARKDTERDADVCRADVLLPPTNSWWSDLRLKDGSGDVVDQVCIDNATISHFGRRRTPSGPGETTGQDIVDVEMSPSGSAQLIPTPPGLPYKIAASTATAGPSHSSLPSLDAEDRQPAGAAMLPLSPVSPVFSSTASGKRTSRPPQAAGAPSRTDMEPVMEEDKSASSQSPSRTRQLPSPPLSPDQFLQHGPGGSSRRRPSVAGTHTSSSTLPFRPRSSTNPSMPLNNVFQTSVMASSSRLSHVPPSAQRLPSITPAAALHTPRSRSSTMSLGPALHASEGRPVDASRRMSTTDIRRRHLSSVVPENEPIPESAEQTHAFLHQAEHRHTPQAQAAGSSSSHRSMIFEQTPSSVVSPRPQRPMSTQLPPHSLSEATHSPPSASRPSSHSQQPALVKRKDSSALRPLPKSPFVQSVVGVSASRPPSSSIAPTRSRSHSVMSERSAPHLPQLSPLPPLQMRGLAPAEGESHRSRKRPA</sequence>
<name>A0A2H3J4S1_WOLCO</name>
<organism evidence="2 3">
    <name type="scientific">Wolfiporia cocos (strain MD-104)</name>
    <name type="common">Brown rot fungus</name>
    <dbReference type="NCBI Taxonomy" id="742152"/>
    <lineage>
        <taxon>Eukaryota</taxon>
        <taxon>Fungi</taxon>
        <taxon>Dikarya</taxon>
        <taxon>Basidiomycota</taxon>
        <taxon>Agaricomycotina</taxon>
        <taxon>Agaricomycetes</taxon>
        <taxon>Polyporales</taxon>
        <taxon>Phaeolaceae</taxon>
        <taxon>Wolfiporia</taxon>
    </lineage>
</organism>
<dbReference type="OMA" id="HRYPSIV"/>
<feature type="compositionally biased region" description="Polar residues" evidence="1">
    <location>
        <begin position="379"/>
        <end position="398"/>
    </location>
</feature>
<feature type="compositionally biased region" description="Basic and acidic residues" evidence="1">
    <location>
        <begin position="328"/>
        <end position="337"/>
    </location>
</feature>
<dbReference type="Proteomes" id="UP000218811">
    <property type="component" value="Unassembled WGS sequence"/>
</dbReference>